<evidence type="ECO:0000313" key="6">
    <source>
        <dbReference type="EMBL" id="AXO87627.1"/>
    </source>
</evidence>
<dbReference type="PANTHER" id="PTHR12684">
    <property type="entry name" value="PUTATIVE PHOSPHOTRANSFERASE"/>
    <property type="match status" value="1"/>
</dbReference>
<dbReference type="Gene3D" id="3.20.170.30">
    <property type="match status" value="1"/>
</dbReference>
<evidence type="ECO:0000256" key="2">
    <source>
        <dbReference type="ARBA" id="ARBA00022679"/>
    </source>
</evidence>
<name>A0AAI8K9Q3_9PSED</name>
<dbReference type="RefSeq" id="WP_116887800.1">
    <property type="nucleotide sequence ID" value="NZ_CP031641.1"/>
</dbReference>
<accession>A0AAI8K9Q3</accession>
<evidence type="ECO:0000256" key="4">
    <source>
        <dbReference type="ARBA" id="ARBA00025212"/>
    </source>
</evidence>
<dbReference type="PANTHER" id="PTHR12684:SF2">
    <property type="entry name" value="TRNA 2'-PHOSPHOTRANSFERASE 1"/>
    <property type="match status" value="1"/>
</dbReference>
<sequence length="186" mass="21042">MNKKQRDEISKFLSYVLRHEPHAIGLTLDRDGWAEVDTLLQNAAQHGRNFDLAALREVVDTNDKKRFTLSQDARYIRAAQGHSTDQVDVQHVEKTPPALLYHGTASRFMASIERQGLLAGTRHHVHLSEDPQTAQSVGKRYGEPVLLEIDTAKMRDAGARFYQADNGVWLVDHVPVGFWSRSQRAC</sequence>
<comment type="function">
    <text evidence="4 5">Removes the 2'-phosphate from RNA via an intermediate in which the phosphate is ADP-ribosylated by NAD followed by a presumed transesterification to release the RNA and generate ADP-ribose 1''-2''-cyclic phosphate (APPR&gt;P). May function as an ADP-ribosylase.</text>
</comment>
<evidence type="ECO:0000313" key="7">
    <source>
        <dbReference type="Proteomes" id="UP000258127"/>
    </source>
</evidence>
<dbReference type="SUPFAM" id="SSF56399">
    <property type="entry name" value="ADP-ribosylation"/>
    <property type="match status" value="1"/>
</dbReference>
<evidence type="ECO:0000256" key="1">
    <source>
        <dbReference type="ARBA" id="ARBA00009836"/>
    </source>
</evidence>
<dbReference type="AlphaFoldDB" id="A0AAI8K9Q3"/>
<keyword evidence="2 5" id="KW-0808">Transferase</keyword>
<evidence type="ECO:0000256" key="5">
    <source>
        <dbReference type="HAMAP-Rule" id="MF_00299"/>
    </source>
</evidence>
<dbReference type="Pfam" id="PF01885">
    <property type="entry name" value="PTS_2-RNA"/>
    <property type="match status" value="1"/>
</dbReference>
<proteinExistence type="inferred from homology"/>
<organism evidence="6 7">
    <name type="scientific">Pseudomonas parafulva</name>
    <dbReference type="NCBI Taxonomy" id="157782"/>
    <lineage>
        <taxon>Bacteria</taxon>
        <taxon>Pseudomonadati</taxon>
        <taxon>Pseudomonadota</taxon>
        <taxon>Gammaproteobacteria</taxon>
        <taxon>Pseudomonadales</taxon>
        <taxon>Pseudomonadaceae</taxon>
        <taxon>Pseudomonas</taxon>
    </lineage>
</organism>
<evidence type="ECO:0000256" key="3">
    <source>
        <dbReference type="ARBA" id="ARBA00023027"/>
    </source>
</evidence>
<keyword evidence="7" id="KW-1185">Reference proteome</keyword>
<dbReference type="EC" id="2.7.1.-" evidence="5"/>
<gene>
    <name evidence="5" type="primary">kptA</name>
    <name evidence="6" type="ORF">DZC75_06150</name>
</gene>
<dbReference type="NCBIfam" id="NF002014">
    <property type="entry name" value="PRK00819.1-4"/>
    <property type="match status" value="1"/>
</dbReference>
<dbReference type="GO" id="GO:0003950">
    <property type="term" value="F:NAD+ poly-ADP-ribosyltransferase activity"/>
    <property type="evidence" value="ECO:0007669"/>
    <property type="project" value="InterPro"/>
</dbReference>
<comment type="similarity">
    <text evidence="1 5">Belongs to the KptA/TPT1 family.</text>
</comment>
<dbReference type="InterPro" id="IPR042080">
    <property type="entry name" value="RNA_2'-PTrans_N"/>
</dbReference>
<dbReference type="EMBL" id="CP031641">
    <property type="protein sequence ID" value="AXO87627.1"/>
    <property type="molecule type" value="Genomic_DNA"/>
</dbReference>
<dbReference type="InterPro" id="IPR002745">
    <property type="entry name" value="Ptrans_KptA/Tpt1"/>
</dbReference>
<dbReference type="Proteomes" id="UP000258127">
    <property type="component" value="Chromosome"/>
</dbReference>
<reference evidence="6 7" key="1">
    <citation type="submission" date="2018-08" db="EMBL/GenBank/DDBJ databases">
        <authorList>
            <person name="Lee Y."/>
            <person name="Kakembo D."/>
        </authorList>
    </citation>
    <scope>NUCLEOTIDE SEQUENCE [LARGE SCALE GENOMIC DNA]</scope>
    <source>
        <strain evidence="6 7">JBCS1880</strain>
    </source>
</reference>
<protein>
    <recommendedName>
        <fullName evidence="5">Probable RNA 2'-phosphotransferase</fullName>
        <ecNumber evidence="5">2.7.1.-</ecNumber>
    </recommendedName>
</protein>
<dbReference type="Gene3D" id="1.10.10.970">
    <property type="entry name" value="RNA 2'-phosphotransferase, Tpt1/KptA family, N-terminal domain"/>
    <property type="match status" value="1"/>
</dbReference>
<dbReference type="HAMAP" id="MF_00299">
    <property type="entry name" value="KptA"/>
    <property type="match status" value="1"/>
</dbReference>
<dbReference type="GO" id="GO:0006388">
    <property type="term" value="P:tRNA splicing, via endonucleolytic cleavage and ligation"/>
    <property type="evidence" value="ECO:0007669"/>
    <property type="project" value="UniProtKB-UniRule"/>
</dbReference>
<dbReference type="InterPro" id="IPR042081">
    <property type="entry name" value="RNA_2'-PTrans_C"/>
</dbReference>
<keyword evidence="3 5" id="KW-0520">NAD</keyword>
<dbReference type="InterPro" id="IPR022928">
    <property type="entry name" value="RNA_2'-PTrans_KptA"/>
</dbReference>
<dbReference type="GO" id="GO:0000215">
    <property type="term" value="F:tRNA 2'-phosphotransferase activity"/>
    <property type="evidence" value="ECO:0007669"/>
    <property type="project" value="TreeGrafter"/>
</dbReference>